<dbReference type="EMBL" id="JEMY01000038">
    <property type="protein sequence ID" value="EXI87037.1"/>
    <property type="molecule type" value="Genomic_DNA"/>
</dbReference>
<dbReference type="Proteomes" id="UP000022141">
    <property type="component" value="Unassembled WGS sequence"/>
</dbReference>
<dbReference type="PATRIC" id="fig|1454004.3.peg.2925"/>
<dbReference type="STRING" id="1454004.AW11_02830"/>
<proteinExistence type="predicted"/>
<organism evidence="2 3">
    <name type="scientific">Accumulibacter regalis</name>
    <dbReference type="NCBI Taxonomy" id="522306"/>
    <lineage>
        <taxon>Bacteria</taxon>
        <taxon>Pseudomonadati</taxon>
        <taxon>Pseudomonadota</taxon>
        <taxon>Betaproteobacteria</taxon>
        <taxon>Candidatus Accumulibacter</taxon>
    </lineage>
</organism>
<dbReference type="eggNOG" id="ENOG502ZBBX">
    <property type="taxonomic scope" value="Bacteria"/>
</dbReference>
<reference evidence="2" key="1">
    <citation type="submission" date="2014-02" db="EMBL/GenBank/DDBJ databases">
        <title>Expanding our view of genomic diversity in Candidatus Accumulibacter clades.</title>
        <authorList>
            <person name="Skennerton C.T."/>
            <person name="Barr J.J."/>
            <person name="Slater F.R."/>
            <person name="Bond P.L."/>
            <person name="Tyson G.W."/>
        </authorList>
    </citation>
    <scope>NUCLEOTIDE SEQUENCE [LARGE SCALE GENOMIC DNA]</scope>
</reference>
<comment type="caution">
    <text evidence="2">The sequence shown here is derived from an EMBL/GenBank/DDBJ whole genome shotgun (WGS) entry which is preliminary data.</text>
</comment>
<protein>
    <submittedName>
        <fullName evidence="2">Uncharacterized protein</fullName>
    </submittedName>
</protein>
<feature type="region of interest" description="Disordered" evidence="1">
    <location>
        <begin position="214"/>
        <end position="243"/>
    </location>
</feature>
<evidence type="ECO:0000313" key="2">
    <source>
        <dbReference type="EMBL" id="EXI87037.1"/>
    </source>
</evidence>
<sequence length="243" mass="26941">MSHPVLVRAEKLIRVGDIVGAEAALASLVDSDGDGALVVALDDFAAKDLLAILRDFDSSKESVVSLLVLPEQFARAIVLERRYGDASHERLRAIINSVIFRADSDPGEFIEAIGAVDGGCDALADYLCDRGEIVEHFFKTGTFGFFDDIDEAAADLNDDERLDELSDPEANRPFLSHSEVSDQDWMELTWLLRYEHPEIFRDVLLILRARARAEEPQLASDETASRANEQRRPPGEPEEESAL</sequence>
<evidence type="ECO:0000313" key="3">
    <source>
        <dbReference type="Proteomes" id="UP000022141"/>
    </source>
</evidence>
<evidence type="ECO:0000256" key="1">
    <source>
        <dbReference type="SAM" id="MobiDB-lite"/>
    </source>
</evidence>
<name>A0A011QCP3_ACCRE</name>
<accession>A0A011QCP3</accession>
<gene>
    <name evidence="2" type="ORF">AW11_02830</name>
</gene>
<keyword evidence="3" id="KW-1185">Reference proteome</keyword>
<dbReference type="AlphaFoldDB" id="A0A011QCP3"/>